<dbReference type="InterPro" id="IPR016032">
    <property type="entry name" value="Sig_transdc_resp-reg_C-effctor"/>
</dbReference>
<dbReference type="InterPro" id="IPR001867">
    <property type="entry name" value="OmpR/PhoB-type_DNA-bd"/>
</dbReference>
<dbReference type="GO" id="GO:0003677">
    <property type="term" value="F:DNA binding"/>
    <property type="evidence" value="ECO:0007669"/>
    <property type="project" value="UniProtKB-UniRule"/>
</dbReference>
<dbReference type="SUPFAM" id="SSF46894">
    <property type="entry name" value="C-terminal effector domain of the bipartite response regulators"/>
    <property type="match status" value="1"/>
</dbReference>
<keyword evidence="3 4" id="KW-0238">DNA-binding</keyword>
<protein>
    <submittedName>
        <fullName evidence="6">Winged helix family transcriptional regulator</fullName>
    </submittedName>
</protein>
<dbReference type="AlphaFoldDB" id="A0A412L1E4"/>
<dbReference type="Proteomes" id="UP000284242">
    <property type="component" value="Unassembled WGS sequence"/>
</dbReference>
<dbReference type="CDD" id="cd00383">
    <property type="entry name" value="trans_reg_C"/>
    <property type="match status" value="1"/>
</dbReference>
<keyword evidence="2" id="KW-0902">Two-component regulatory system</keyword>
<name>A0A412L1E4_9FIRM</name>
<evidence type="ECO:0000259" key="5">
    <source>
        <dbReference type="PROSITE" id="PS51755"/>
    </source>
</evidence>
<comment type="caution">
    <text evidence="6">The sequence shown here is derived from an EMBL/GenBank/DDBJ whole genome shotgun (WGS) entry which is preliminary data.</text>
</comment>
<proteinExistence type="predicted"/>
<dbReference type="SMART" id="SM00862">
    <property type="entry name" value="Trans_reg_C"/>
    <property type="match status" value="1"/>
</dbReference>
<dbReference type="PROSITE" id="PS51755">
    <property type="entry name" value="OMPR_PHOB"/>
    <property type="match status" value="1"/>
</dbReference>
<dbReference type="GO" id="GO:0006355">
    <property type="term" value="P:regulation of DNA-templated transcription"/>
    <property type="evidence" value="ECO:0007669"/>
    <property type="project" value="InterPro"/>
</dbReference>
<evidence type="ECO:0000313" key="6">
    <source>
        <dbReference type="EMBL" id="RGS74421.1"/>
    </source>
</evidence>
<keyword evidence="1" id="KW-0597">Phosphoprotein</keyword>
<organism evidence="6 7">
    <name type="scientific">Blautia obeum</name>
    <dbReference type="NCBI Taxonomy" id="40520"/>
    <lineage>
        <taxon>Bacteria</taxon>
        <taxon>Bacillati</taxon>
        <taxon>Bacillota</taxon>
        <taxon>Clostridia</taxon>
        <taxon>Lachnospirales</taxon>
        <taxon>Lachnospiraceae</taxon>
        <taxon>Blautia</taxon>
    </lineage>
</organism>
<evidence type="ECO:0000256" key="2">
    <source>
        <dbReference type="ARBA" id="ARBA00023012"/>
    </source>
</evidence>
<evidence type="ECO:0000256" key="1">
    <source>
        <dbReference type="ARBA" id="ARBA00022553"/>
    </source>
</evidence>
<evidence type="ECO:0000256" key="3">
    <source>
        <dbReference type="ARBA" id="ARBA00023125"/>
    </source>
</evidence>
<dbReference type="InterPro" id="IPR036388">
    <property type="entry name" value="WH-like_DNA-bd_sf"/>
</dbReference>
<sequence>MGEEWYLVIGSKRKIVILFVSDSEDHILEKILKTVEGSAGIEERTLFLEKIEQGDLHISLSGKKVYRNGKEILLNRHEFDILVYLARHPGWIRSKEQIYEAVWTEEVMNYENAVMWCISQLRKKLEPDPDRLQYIHTVKGVGYKFEYRKNKN</sequence>
<dbReference type="GO" id="GO:0000160">
    <property type="term" value="P:phosphorelay signal transduction system"/>
    <property type="evidence" value="ECO:0007669"/>
    <property type="project" value="UniProtKB-KW"/>
</dbReference>
<dbReference type="Pfam" id="PF00486">
    <property type="entry name" value="Trans_reg_C"/>
    <property type="match status" value="1"/>
</dbReference>
<feature type="domain" description="OmpR/PhoB-type" evidence="5">
    <location>
        <begin position="48"/>
        <end position="147"/>
    </location>
</feature>
<dbReference type="Gene3D" id="1.10.10.10">
    <property type="entry name" value="Winged helix-like DNA-binding domain superfamily/Winged helix DNA-binding domain"/>
    <property type="match status" value="1"/>
</dbReference>
<dbReference type="EMBL" id="QRVV01000016">
    <property type="protein sequence ID" value="RGS74421.1"/>
    <property type="molecule type" value="Genomic_DNA"/>
</dbReference>
<evidence type="ECO:0000313" key="7">
    <source>
        <dbReference type="Proteomes" id="UP000284242"/>
    </source>
</evidence>
<evidence type="ECO:0000256" key="4">
    <source>
        <dbReference type="PROSITE-ProRule" id="PRU01091"/>
    </source>
</evidence>
<reference evidence="6 7" key="1">
    <citation type="submission" date="2018-08" db="EMBL/GenBank/DDBJ databases">
        <title>A genome reference for cultivated species of the human gut microbiota.</title>
        <authorList>
            <person name="Zou Y."/>
            <person name="Xue W."/>
            <person name="Luo G."/>
        </authorList>
    </citation>
    <scope>NUCLEOTIDE SEQUENCE [LARGE SCALE GENOMIC DNA]</scope>
    <source>
        <strain evidence="6 7">AF21-24</strain>
    </source>
</reference>
<accession>A0A412L1E4</accession>
<feature type="DNA-binding region" description="OmpR/PhoB-type" evidence="4">
    <location>
        <begin position="48"/>
        <end position="147"/>
    </location>
</feature>
<dbReference type="FunFam" id="1.10.10.10:FF:000018">
    <property type="entry name" value="DNA-binding response regulator ResD"/>
    <property type="match status" value="1"/>
</dbReference>
<gene>
    <name evidence="6" type="ORF">DWX77_07460</name>
</gene>